<dbReference type="EMBL" id="CP066775">
    <property type="protein sequence ID" value="QQL49489.1"/>
    <property type="molecule type" value="Genomic_DNA"/>
</dbReference>
<evidence type="ECO:0000313" key="2">
    <source>
        <dbReference type="Proteomes" id="UP000429232"/>
    </source>
</evidence>
<evidence type="ECO:0000313" key="1">
    <source>
        <dbReference type="EMBL" id="QQL49489.1"/>
    </source>
</evidence>
<dbReference type="RefSeq" id="WP_157524603.1">
    <property type="nucleotide sequence ID" value="NZ_CP066775.1"/>
</dbReference>
<dbReference type="KEGG" id="mgik:GO620_015145"/>
<dbReference type="Proteomes" id="UP000429232">
    <property type="component" value="Chromosome"/>
</dbReference>
<keyword evidence="2" id="KW-1185">Reference proteome</keyword>
<name>A0A6I4I2M8_9SPHI</name>
<dbReference type="AlphaFoldDB" id="A0A6I4I2M8"/>
<organism evidence="1 2">
    <name type="scientific">Mucilaginibacter ginkgonis</name>
    <dbReference type="NCBI Taxonomy" id="2682091"/>
    <lineage>
        <taxon>Bacteria</taxon>
        <taxon>Pseudomonadati</taxon>
        <taxon>Bacteroidota</taxon>
        <taxon>Sphingobacteriia</taxon>
        <taxon>Sphingobacteriales</taxon>
        <taxon>Sphingobacteriaceae</taxon>
        <taxon>Mucilaginibacter</taxon>
    </lineage>
</organism>
<reference evidence="1 2" key="1">
    <citation type="submission" date="2020-12" db="EMBL/GenBank/DDBJ databases">
        <title>HMF7856_wgs.fasta genome submission.</title>
        <authorList>
            <person name="Kang H."/>
            <person name="Kim H."/>
            <person name="Joh K."/>
        </authorList>
    </citation>
    <scope>NUCLEOTIDE SEQUENCE [LARGE SCALE GENOMIC DNA]</scope>
    <source>
        <strain evidence="1 2">HMF7856</strain>
    </source>
</reference>
<accession>A0A6I4I2M8</accession>
<dbReference type="Pfam" id="PF12669">
    <property type="entry name" value="FeoB_associated"/>
    <property type="match status" value="1"/>
</dbReference>
<sequence>MVQTIIIILLFGAAVFYIGRLMYKSMTAKKACGGNCKCGVDFSDIKP</sequence>
<gene>
    <name evidence="1" type="ORF">GO620_015145</name>
</gene>
<proteinExistence type="predicted"/>
<protein>
    <submittedName>
        <fullName evidence="1">FeoB-associated Cys-rich membrane protein</fullName>
    </submittedName>
</protein>